<accession>A0A2N6CTK8</accession>
<evidence type="ECO:0000256" key="3">
    <source>
        <dbReference type="ARBA" id="ARBA00022490"/>
    </source>
</evidence>
<dbReference type="EMBL" id="PKUN01000023">
    <property type="protein sequence ID" value="PLX60496.1"/>
    <property type="molecule type" value="Genomic_DNA"/>
</dbReference>
<dbReference type="Proteomes" id="UP000235015">
    <property type="component" value="Unassembled WGS sequence"/>
</dbReference>
<dbReference type="Gene3D" id="3.30.1420.10">
    <property type="match status" value="1"/>
</dbReference>
<dbReference type="Pfam" id="PF04358">
    <property type="entry name" value="DsrC"/>
    <property type="match status" value="1"/>
</dbReference>
<dbReference type="AlphaFoldDB" id="A0A2N6CTK8"/>
<evidence type="ECO:0000313" key="5">
    <source>
        <dbReference type="Proteomes" id="UP000235015"/>
    </source>
</evidence>
<dbReference type="InterPro" id="IPR043163">
    <property type="entry name" value="DsrC-like_N"/>
</dbReference>
<comment type="caution">
    <text evidence="4">The sequence shown here is derived from an EMBL/GenBank/DDBJ whole genome shotgun (WGS) entry which is preliminary data.</text>
</comment>
<dbReference type="PANTHER" id="PTHR37010:SF1">
    <property type="entry name" value="SULFURTRANSFERASE TUSE"/>
    <property type="match status" value="1"/>
</dbReference>
<sequence>MGALQRVSESARNGSVLATLGFDEDGFLCDAESWDDQLAERLAELEGVAPLQAAHWRVIRFVRDRYLRLGAIPPMRRICRSSELSRTEVKSLFGGCLQVWRIAGLPNPGEEARAYLS</sequence>
<organism evidence="4 5">
    <name type="scientific">Sedimenticola selenatireducens</name>
    <dbReference type="NCBI Taxonomy" id="191960"/>
    <lineage>
        <taxon>Bacteria</taxon>
        <taxon>Pseudomonadati</taxon>
        <taxon>Pseudomonadota</taxon>
        <taxon>Gammaproteobacteria</taxon>
        <taxon>Chromatiales</taxon>
        <taxon>Sedimenticolaceae</taxon>
        <taxon>Sedimenticola</taxon>
    </lineage>
</organism>
<comment type="similarity">
    <text evidence="2">Belongs to the DsrC/TusE family.</text>
</comment>
<proteinExistence type="inferred from homology"/>
<dbReference type="SUPFAM" id="SSF69721">
    <property type="entry name" value="DsrC, the gamma subunit of dissimilatory sulfite reductase"/>
    <property type="match status" value="1"/>
</dbReference>
<evidence type="ECO:0000256" key="2">
    <source>
        <dbReference type="ARBA" id="ARBA00005718"/>
    </source>
</evidence>
<evidence type="ECO:0000256" key="1">
    <source>
        <dbReference type="ARBA" id="ARBA00004496"/>
    </source>
</evidence>
<reference evidence="4 5" key="1">
    <citation type="submission" date="2017-11" db="EMBL/GenBank/DDBJ databases">
        <title>Genome-resolved metagenomics identifies genetic mobility, metabolic interactions, and unexpected diversity in perchlorate-reducing communities.</title>
        <authorList>
            <person name="Barnum T.P."/>
            <person name="Figueroa I.A."/>
            <person name="Carlstrom C.I."/>
            <person name="Lucas L.N."/>
            <person name="Engelbrektson A.L."/>
            <person name="Coates J.D."/>
        </authorList>
    </citation>
    <scope>NUCLEOTIDE SEQUENCE [LARGE SCALE GENOMIC DNA]</scope>
    <source>
        <strain evidence="4">BM301</strain>
    </source>
</reference>
<dbReference type="InterPro" id="IPR042072">
    <property type="entry name" value="DsrC-like_C"/>
</dbReference>
<dbReference type="NCBIfam" id="TIGR03342">
    <property type="entry name" value="dsrC_tusE_dsvC"/>
    <property type="match status" value="1"/>
</dbReference>
<comment type="subcellular location">
    <subcellularLocation>
        <location evidence="1">Cytoplasm</location>
    </subcellularLocation>
</comment>
<evidence type="ECO:0000313" key="4">
    <source>
        <dbReference type="EMBL" id="PLX60496.1"/>
    </source>
</evidence>
<protein>
    <submittedName>
        <fullName evidence="4">Sulfur relay protein DsrC</fullName>
    </submittedName>
</protein>
<dbReference type="GO" id="GO:0097163">
    <property type="term" value="F:sulfur carrier activity"/>
    <property type="evidence" value="ECO:0007669"/>
    <property type="project" value="TreeGrafter"/>
</dbReference>
<dbReference type="Gene3D" id="1.10.10.370">
    <property type="entry name" value="DsrC-like protein, C-terminal domain"/>
    <property type="match status" value="1"/>
</dbReference>
<gene>
    <name evidence="4" type="ORF">C0630_13600</name>
</gene>
<dbReference type="STRING" id="1111735.GCA_000428045_01469"/>
<dbReference type="PANTHER" id="PTHR37010">
    <property type="entry name" value="SULFURTRANSFERASE TUSE"/>
    <property type="match status" value="1"/>
</dbReference>
<name>A0A2N6CTK8_9GAMM</name>
<dbReference type="InterPro" id="IPR007453">
    <property type="entry name" value="DsrC/TusE"/>
</dbReference>
<dbReference type="GO" id="GO:0002143">
    <property type="term" value="P:tRNA wobble position uridine thiolation"/>
    <property type="evidence" value="ECO:0007669"/>
    <property type="project" value="TreeGrafter"/>
</dbReference>
<dbReference type="GO" id="GO:0005737">
    <property type="term" value="C:cytoplasm"/>
    <property type="evidence" value="ECO:0007669"/>
    <property type="project" value="UniProtKB-SubCell"/>
</dbReference>
<dbReference type="RefSeq" id="WP_273440068.1">
    <property type="nucleotide sequence ID" value="NZ_CAXXYC010000004.1"/>
</dbReference>
<keyword evidence="3" id="KW-0963">Cytoplasm</keyword>
<dbReference type="InterPro" id="IPR025526">
    <property type="entry name" value="DsrC-like_dom_sf"/>
</dbReference>